<dbReference type="EMBL" id="CM000951">
    <property type="protein sequence ID" value="EDY55730.1"/>
    <property type="molecule type" value="Genomic_DNA"/>
</dbReference>
<evidence type="ECO:0000313" key="2">
    <source>
        <dbReference type="EMBL" id="EDY55730.1"/>
    </source>
</evidence>
<reference evidence="2" key="1">
    <citation type="submission" date="2009-10" db="EMBL/GenBank/DDBJ databases">
        <title>The genome sequence of Streptomyces sviceus strain ATCC 29083.</title>
        <authorList>
            <consortium name="The Broad Institute Genome Sequencing Platform"/>
            <consortium name="Broad Institute Microbial Sequencing Center"/>
            <person name="Fischbach M."/>
            <person name="Godfrey P."/>
            <person name="Ward D."/>
            <person name="Young S."/>
            <person name="Zeng Q."/>
            <person name="Koehrsen M."/>
            <person name="Alvarado L."/>
            <person name="Berlin A.M."/>
            <person name="Bochicchio J."/>
            <person name="Borenstein D."/>
            <person name="Chapman S.B."/>
            <person name="Chen Z."/>
            <person name="Engels R."/>
            <person name="Freedman E."/>
            <person name="Gellesch M."/>
            <person name="Goldberg J."/>
            <person name="Griggs A."/>
            <person name="Gujja S."/>
            <person name="Heilman E.R."/>
            <person name="Heiman D.I."/>
            <person name="Hepburn T.A."/>
            <person name="Howarth C."/>
            <person name="Jen D."/>
            <person name="Larson L."/>
            <person name="Lewis B."/>
            <person name="Mehta T."/>
            <person name="Park D."/>
            <person name="Pearson M."/>
            <person name="Richards J."/>
            <person name="Roberts A."/>
            <person name="Saif S."/>
            <person name="Shea T.D."/>
            <person name="Shenoy N."/>
            <person name="Sisk P."/>
            <person name="Stolte C."/>
            <person name="Sykes S.N."/>
            <person name="Thomson T."/>
            <person name="Walk T."/>
            <person name="White J."/>
            <person name="Yandava C."/>
            <person name="Straight P."/>
            <person name="Clardy J."/>
            <person name="Hung D."/>
            <person name="Kolter R."/>
            <person name="Mekalanos J."/>
            <person name="Walker S."/>
            <person name="Walsh C.T."/>
            <person name="Wieland-Brown L.C."/>
            <person name="Haas B."/>
            <person name="Nusbaum C."/>
            <person name="Birren B."/>
        </authorList>
    </citation>
    <scope>NUCLEOTIDE SEQUENCE [LARGE SCALE GENOMIC DNA]</scope>
    <source>
        <strain evidence="2">ATCC 29083</strain>
    </source>
</reference>
<evidence type="ECO:0000313" key="3">
    <source>
        <dbReference type="Proteomes" id="UP000002785"/>
    </source>
</evidence>
<dbReference type="HOGENOM" id="CLU_2304541_0_0_11"/>
<name>B5HSC4_STRX2</name>
<evidence type="ECO:0008006" key="4">
    <source>
        <dbReference type="Google" id="ProtNLM"/>
    </source>
</evidence>
<accession>B5HSC4</accession>
<dbReference type="Proteomes" id="UP000002785">
    <property type="component" value="Chromosome"/>
</dbReference>
<feature type="region of interest" description="Disordered" evidence="1">
    <location>
        <begin position="1"/>
        <end position="28"/>
    </location>
</feature>
<keyword evidence="3" id="KW-1185">Reference proteome</keyword>
<evidence type="ECO:0000256" key="1">
    <source>
        <dbReference type="SAM" id="MobiDB-lite"/>
    </source>
</evidence>
<gene>
    <name evidence="2" type="ORF">SSEG_02309</name>
</gene>
<protein>
    <recommendedName>
        <fullName evidence="4">HEAT repeat domain-containing protein</fullName>
    </recommendedName>
</protein>
<organism evidence="2 3">
    <name type="scientific">Streptomyces sviceus (strain ATCC 29083 / DSM 924 / JCM 4929 / NBRC 13980 / NCIMB 11184 / NRRL 5439 / UC 5370)</name>
    <dbReference type="NCBI Taxonomy" id="463191"/>
    <lineage>
        <taxon>Bacteria</taxon>
        <taxon>Bacillati</taxon>
        <taxon>Actinomycetota</taxon>
        <taxon>Actinomycetes</taxon>
        <taxon>Kitasatosporales</taxon>
        <taxon>Streptomycetaceae</taxon>
        <taxon>Streptomyces</taxon>
    </lineage>
</organism>
<sequence>MAVSSSVVHRIRSSHLVTSVSQPSSCPRIRPAAKTHKAAAALEDRAHAGIRLKAAMVLAESHDWRGLQALEILSHDPLVQPGVRAWAERHLRDARRPQGR</sequence>
<proteinExistence type="predicted"/>
<dbReference type="AlphaFoldDB" id="B5HSC4"/>